<sequence length="402" mass="46026">MASIKQLDDRRFKITVSNGYRPDGKKICKAKTIRVPESIPKRGIPQYVAHEAEELERQFKTGYSEDGNMTFEEFAERWLARQVRYAPSTLESYRRMLGRVYPFIGAIPINRLRPIALENLLAELRKRTYRGRPIGEATVQKYLTVVSAVLSDAKRNEIIQKNPARMIDLPMTHRTAQYIPSPAEIQKLLDVLAKEPRHYRMFYLLSMCTGCRRGELCALKWEDFKCSGNGLLLTVSHSRSIVPGKGVVEGSTKNGHSREIILSSDIRGILVSYRRRKQMEALQAHRELSPYLFTDEHGQLIHPDTFTKRLRKIYASIGFPKEYHLHTLRHYYVTSLLHSGVDKQTVADLVGHADTGFLERTYCHPQQEQKEQAASTMRAMLRPEGEALFNLAAAYSSKSRSA</sequence>
<keyword evidence="5" id="KW-0233">DNA recombination</keyword>
<evidence type="ECO:0000259" key="7">
    <source>
        <dbReference type="PROSITE" id="PS51898"/>
    </source>
</evidence>
<reference evidence="9 10" key="1">
    <citation type="journal article" date="2021" name="Sci. Rep.">
        <title>The distribution of antibiotic resistance genes in chicken gut microbiota commensals.</title>
        <authorList>
            <person name="Juricova H."/>
            <person name="Matiasovicova J."/>
            <person name="Kubasova T."/>
            <person name="Cejkova D."/>
            <person name="Rychlik I."/>
        </authorList>
    </citation>
    <scope>NUCLEOTIDE SEQUENCE [LARGE SCALE GENOMIC DNA]</scope>
    <source>
        <strain evidence="9 10">An411</strain>
    </source>
</reference>
<name>A0ABS2FWM5_9FIRM</name>
<evidence type="ECO:0000256" key="3">
    <source>
        <dbReference type="ARBA" id="ARBA00022908"/>
    </source>
</evidence>
<dbReference type="Gene3D" id="1.10.443.10">
    <property type="entry name" value="Intergrase catalytic core"/>
    <property type="match status" value="1"/>
</dbReference>
<evidence type="ECO:0000256" key="1">
    <source>
        <dbReference type="ARBA" id="ARBA00003283"/>
    </source>
</evidence>
<dbReference type="PANTHER" id="PTHR30349">
    <property type="entry name" value="PHAGE INTEGRASE-RELATED"/>
    <property type="match status" value="1"/>
</dbReference>
<comment type="function">
    <text evidence="1">Site-specific tyrosine recombinase, which acts by catalyzing the cutting and rejoining of the recombining DNA molecules.</text>
</comment>
<protein>
    <submittedName>
        <fullName evidence="9">Site-specific integrase</fullName>
    </submittedName>
</protein>
<dbReference type="InterPro" id="IPR011010">
    <property type="entry name" value="DNA_brk_join_enz"/>
</dbReference>
<dbReference type="CDD" id="cd01189">
    <property type="entry name" value="INT_ICEBs1_C_like"/>
    <property type="match status" value="1"/>
</dbReference>
<dbReference type="PROSITE" id="PS51900">
    <property type="entry name" value="CB"/>
    <property type="match status" value="1"/>
</dbReference>
<dbReference type="InterPro" id="IPR013762">
    <property type="entry name" value="Integrase-like_cat_sf"/>
</dbReference>
<evidence type="ECO:0000256" key="5">
    <source>
        <dbReference type="ARBA" id="ARBA00023172"/>
    </source>
</evidence>
<comment type="caution">
    <text evidence="9">The sequence shown here is derived from an EMBL/GenBank/DDBJ whole genome shotgun (WGS) entry which is preliminary data.</text>
</comment>
<evidence type="ECO:0000256" key="4">
    <source>
        <dbReference type="ARBA" id="ARBA00023125"/>
    </source>
</evidence>
<keyword evidence="10" id="KW-1185">Reference proteome</keyword>
<dbReference type="Pfam" id="PF14659">
    <property type="entry name" value="Phage_int_SAM_3"/>
    <property type="match status" value="1"/>
</dbReference>
<evidence type="ECO:0000256" key="2">
    <source>
        <dbReference type="ARBA" id="ARBA00008857"/>
    </source>
</evidence>
<gene>
    <name evidence="9" type="ORF">H9X91_08470</name>
</gene>
<proteinExistence type="inferred from homology"/>
<dbReference type="Gene3D" id="1.10.150.130">
    <property type="match status" value="1"/>
</dbReference>
<evidence type="ECO:0000259" key="8">
    <source>
        <dbReference type="PROSITE" id="PS51900"/>
    </source>
</evidence>
<dbReference type="Pfam" id="PF00589">
    <property type="entry name" value="Phage_integrase"/>
    <property type="match status" value="1"/>
</dbReference>
<feature type="domain" description="Core-binding (CB)" evidence="8">
    <location>
        <begin position="69"/>
        <end position="154"/>
    </location>
</feature>
<dbReference type="InterPro" id="IPR050090">
    <property type="entry name" value="Tyrosine_recombinase_XerCD"/>
</dbReference>
<evidence type="ECO:0000313" key="10">
    <source>
        <dbReference type="Proteomes" id="UP000719500"/>
    </source>
</evidence>
<dbReference type="InterPro" id="IPR004107">
    <property type="entry name" value="Integrase_SAM-like_N"/>
</dbReference>
<evidence type="ECO:0000313" key="9">
    <source>
        <dbReference type="EMBL" id="MBM6851466.1"/>
    </source>
</evidence>
<dbReference type="PANTHER" id="PTHR30349:SF41">
    <property type="entry name" value="INTEGRASE_RECOMBINASE PROTEIN MJ0367-RELATED"/>
    <property type="match status" value="1"/>
</dbReference>
<dbReference type="InterPro" id="IPR002104">
    <property type="entry name" value="Integrase_catalytic"/>
</dbReference>
<comment type="similarity">
    <text evidence="2">Belongs to the 'phage' integrase family.</text>
</comment>
<dbReference type="EMBL" id="JACSNX010000011">
    <property type="protein sequence ID" value="MBM6851466.1"/>
    <property type="molecule type" value="Genomic_DNA"/>
</dbReference>
<keyword evidence="3" id="KW-0229">DNA integration</keyword>
<organism evidence="9 10">
    <name type="scientific">Oscillibacter valericigenes</name>
    <dbReference type="NCBI Taxonomy" id="351091"/>
    <lineage>
        <taxon>Bacteria</taxon>
        <taxon>Bacillati</taxon>
        <taxon>Bacillota</taxon>
        <taxon>Clostridia</taxon>
        <taxon>Eubacteriales</taxon>
        <taxon>Oscillospiraceae</taxon>
        <taxon>Oscillibacter</taxon>
    </lineage>
</organism>
<keyword evidence="4 6" id="KW-0238">DNA-binding</keyword>
<dbReference type="SUPFAM" id="SSF56349">
    <property type="entry name" value="DNA breaking-rejoining enzymes"/>
    <property type="match status" value="1"/>
</dbReference>
<dbReference type="RefSeq" id="WP_204804298.1">
    <property type="nucleotide sequence ID" value="NZ_JACSNX010000011.1"/>
</dbReference>
<dbReference type="Proteomes" id="UP000719500">
    <property type="component" value="Unassembled WGS sequence"/>
</dbReference>
<dbReference type="InterPro" id="IPR010998">
    <property type="entry name" value="Integrase_recombinase_N"/>
</dbReference>
<evidence type="ECO:0000256" key="6">
    <source>
        <dbReference type="PROSITE-ProRule" id="PRU01248"/>
    </source>
</evidence>
<accession>A0ABS2FWM5</accession>
<dbReference type="InterPro" id="IPR044068">
    <property type="entry name" value="CB"/>
</dbReference>
<dbReference type="PROSITE" id="PS51898">
    <property type="entry name" value="TYR_RECOMBINASE"/>
    <property type="match status" value="1"/>
</dbReference>
<feature type="domain" description="Tyr recombinase" evidence="7">
    <location>
        <begin position="174"/>
        <end position="375"/>
    </location>
</feature>